<keyword evidence="1" id="KW-1133">Transmembrane helix</keyword>
<sequence>MEYFMSHIVDIIIIGVVLAAVCLAWAWMTAKNDASRKADGEEVHDCSLGCSSCSSFSSCNKSEKKN</sequence>
<feature type="transmembrane region" description="Helical" evidence="1">
    <location>
        <begin position="6"/>
        <end position="27"/>
    </location>
</feature>
<reference evidence="2 3" key="1">
    <citation type="submission" date="2019-03" db="EMBL/GenBank/DDBJ databases">
        <title>Genomic Encyclopedia of Type Strains, Phase IV (KMG-IV): sequencing the most valuable type-strain genomes for metagenomic binning, comparative biology and taxonomic classification.</title>
        <authorList>
            <person name="Goeker M."/>
        </authorList>
    </citation>
    <scope>NUCLEOTIDE SEQUENCE [LARGE SCALE GENOMIC DNA]</scope>
    <source>
        <strain evidence="2 3">DSM 28287</strain>
    </source>
</reference>
<keyword evidence="1" id="KW-0812">Transmembrane</keyword>
<dbReference type="EMBL" id="SNXO01000013">
    <property type="protein sequence ID" value="TDP57320.1"/>
    <property type="molecule type" value="Genomic_DNA"/>
</dbReference>
<accession>A0A4R6Q5R7</accession>
<keyword evidence="1" id="KW-0472">Membrane</keyword>
<proteinExistence type="predicted"/>
<gene>
    <name evidence="2" type="ORF">EV211_11344</name>
</gene>
<evidence type="ECO:0000313" key="2">
    <source>
        <dbReference type="EMBL" id="TDP57320.1"/>
    </source>
</evidence>
<protein>
    <submittedName>
        <fullName evidence="2">Uncharacterized protein</fullName>
    </submittedName>
</protein>
<comment type="caution">
    <text evidence="2">The sequence shown here is derived from an EMBL/GenBank/DDBJ whole genome shotgun (WGS) entry which is preliminary data.</text>
</comment>
<evidence type="ECO:0000256" key="1">
    <source>
        <dbReference type="SAM" id="Phobius"/>
    </source>
</evidence>
<name>A0A4R6Q5R7_9FIRM</name>
<dbReference type="AlphaFoldDB" id="A0A4R6Q5R7"/>
<organism evidence="2 3">
    <name type="scientific">Aminicella lysinilytica</name>
    <dbReference type="NCBI Taxonomy" id="433323"/>
    <lineage>
        <taxon>Bacteria</taxon>
        <taxon>Bacillati</taxon>
        <taxon>Bacillota</taxon>
        <taxon>Clostridia</taxon>
        <taxon>Peptostreptococcales</taxon>
        <taxon>Anaerovoracaceae</taxon>
        <taxon>Aminicella</taxon>
    </lineage>
</organism>
<evidence type="ECO:0000313" key="3">
    <source>
        <dbReference type="Proteomes" id="UP000295500"/>
    </source>
</evidence>
<dbReference type="Proteomes" id="UP000295500">
    <property type="component" value="Unassembled WGS sequence"/>
</dbReference>
<dbReference type="RefSeq" id="WP_133528289.1">
    <property type="nucleotide sequence ID" value="NZ_CALCQM010000025.1"/>
</dbReference>
<keyword evidence="3" id="KW-1185">Reference proteome</keyword>